<feature type="modified residue" description="4-aspartylphosphate" evidence="6 8">
    <location>
        <position position="54"/>
    </location>
</feature>
<comment type="caution">
    <text evidence="11">The sequence shown here is derived from an EMBL/GenBank/DDBJ whole genome shotgun (WGS) entry which is preliminary data.</text>
</comment>
<dbReference type="EMBL" id="JAEEGB010000005">
    <property type="protein sequence ID" value="MBI6871922.1"/>
    <property type="molecule type" value="Genomic_DNA"/>
</dbReference>
<dbReference type="PROSITE" id="PS50122">
    <property type="entry name" value="CHEB"/>
    <property type="match status" value="1"/>
</dbReference>
<dbReference type="GO" id="GO:0032259">
    <property type="term" value="P:methylation"/>
    <property type="evidence" value="ECO:0007669"/>
    <property type="project" value="UniProtKB-KW"/>
</dbReference>
<keyword evidence="11" id="KW-0489">Methyltransferase</keyword>
<feature type="active site" evidence="6 7">
    <location>
        <position position="196"/>
    </location>
</feature>
<dbReference type="NCBIfam" id="NF001965">
    <property type="entry name" value="PRK00742.1"/>
    <property type="match status" value="1"/>
</dbReference>
<dbReference type="Gene3D" id="3.40.50.2300">
    <property type="match status" value="1"/>
</dbReference>
<dbReference type="AlphaFoldDB" id="A0A934HWL5"/>
<dbReference type="SUPFAM" id="SSF52172">
    <property type="entry name" value="CheY-like"/>
    <property type="match status" value="1"/>
</dbReference>
<keyword evidence="12" id="KW-1185">Reference proteome</keyword>
<evidence type="ECO:0000256" key="2">
    <source>
        <dbReference type="ARBA" id="ARBA00022500"/>
    </source>
</evidence>
<dbReference type="EC" id="3.5.1.44" evidence="6"/>
<dbReference type="SUPFAM" id="SSF52738">
    <property type="entry name" value="Methylesterase CheB, C-terminal domain"/>
    <property type="match status" value="1"/>
</dbReference>
<dbReference type="NCBIfam" id="NF009206">
    <property type="entry name" value="PRK12555.1"/>
    <property type="match status" value="1"/>
</dbReference>
<keyword evidence="2 6" id="KW-0145">Chemotaxis</keyword>
<evidence type="ECO:0000256" key="8">
    <source>
        <dbReference type="PROSITE-ProRule" id="PRU00169"/>
    </source>
</evidence>
<comment type="catalytic activity">
    <reaction evidence="5 6">
        <text>[protein]-L-glutamate 5-O-methyl ester + H2O = L-glutamyl-[protein] + methanol + H(+)</text>
        <dbReference type="Rhea" id="RHEA:23236"/>
        <dbReference type="Rhea" id="RHEA-COMP:10208"/>
        <dbReference type="Rhea" id="RHEA-COMP:10311"/>
        <dbReference type="ChEBI" id="CHEBI:15377"/>
        <dbReference type="ChEBI" id="CHEBI:15378"/>
        <dbReference type="ChEBI" id="CHEBI:17790"/>
        <dbReference type="ChEBI" id="CHEBI:29973"/>
        <dbReference type="ChEBI" id="CHEBI:82795"/>
        <dbReference type="EC" id="3.1.1.61"/>
    </reaction>
</comment>
<sequence>MIKVLVVDDSPTIREIMKDILTSDKDIEVIGVASNGEDAVRFMEKNKPDIITMDIDMPKMNGFEATRKIMETTPVPIVIITALFNSKDMDRTFQAMEAGAVSVIEKPTAITGDDFDKAAQNIVHMIKLMSEIKVIKRKTIYKNKKAGPLENYKAKSTLSSIKMAAIGVSTGGPPVLQSIFSKLPANIKIPILVVQHITPGFIEGLVDWLSGVTEYPIHIAVQGEKVLPGHIYFAPDGFHMEIRGDGKIFLSDSEKENGLRPAVSCLFRSIARYYGKNSIGILLTGMGKDGAEELKLLKDIGAITVAQDKETSIVYGMPGEAVKLDAATYILPPEKIAELFGRL</sequence>
<evidence type="ECO:0000256" key="4">
    <source>
        <dbReference type="ARBA" id="ARBA00024867"/>
    </source>
</evidence>
<dbReference type="InterPro" id="IPR001789">
    <property type="entry name" value="Sig_transdc_resp-reg_receiver"/>
</dbReference>
<keyword evidence="11" id="KW-0808">Transferase</keyword>
<dbReference type="CDD" id="cd16432">
    <property type="entry name" value="CheB_Rec"/>
    <property type="match status" value="1"/>
</dbReference>
<evidence type="ECO:0000259" key="10">
    <source>
        <dbReference type="PROSITE" id="PS50122"/>
    </source>
</evidence>
<gene>
    <name evidence="6 11" type="primary">cheB</name>
    <name evidence="11" type="ORF">I6U51_04270</name>
</gene>
<comment type="subcellular location">
    <subcellularLocation>
        <location evidence="6">Cytoplasm</location>
    </subcellularLocation>
</comment>
<dbReference type="PROSITE" id="PS50110">
    <property type="entry name" value="RESPONSE_REGULATORY"/>
    <property type="match status" value="1"/>
</dbReference>
<comment type="function">
    <text evidence="4">May play the central regulatory role in sporulation. It may be an element of the effector pathway responsible for the activation of sporulation genes in response to nutritional stress. Spo0A may act in concert with spo0H (a sigma factor) to control the expression of some genes that are critical to the sporulation process.</text>
</comment>
<organism evidence="11 12">
    <name type="scientific">Clostridium aciditolerans</name>
    <dbReference type="NCBI Taxonomy" id="339861"/>
    <lineage>
        <taxon>Bacteria</taxon>
        <taxon>Bacillati</taxon>
        <taxon>Bacillota</taxon>
        <taxon>Clostridia</taxon>
        <taxon>Eubacteriales</taxon>
        <taxon>Clostridiaceae</taxon>
        <taxon>Clostridium</taxon>
    </lineage>
</organism>
<keyword evidence="3 6" id="KW-0378">Hydrolase</keyword>
<dbReference type="GO" id="GO:0008984">
    <property type="term" value="F:protein-glutamate methylesterase activity"/>
    <property type="evidence" value="ECO:0007669"/>
    <property type="project" value="UniProtKB-UniRule"/>
</dbReference>
<dbReference type="PANTHER" id="PTHR42872">
    <property type="entry name" value="PROTEIN-GLUTAMATE METHYLESTERASE/PROTEIN-GLUTAMINE GLUTAMINASE"/>
    <property type="match status" value="1"/>
</dbReference>
<feature type="domain" description="Response regulatory" evidence="9">
    <location>
        <begin position="3"/>
        <end position="121"/>
    </location>
</feature>
<protein>
    <recommendedName>
        <fullName evidence="6">Protein-glutamate methylesterase/protein-glutamine glutaminase</fullName>
        <ecNumber evidence="6">3.1.1.61</ecNumber>
        <ecNumber evidence="6">3.5.1.44</ecNumber>
    </recommendedName>
</protein>
<dbReference type="Proteomes" id="UP000622687">
    <property type="component" value="Unassembled WGS sequence"/>
</dbReference>
<comment type="domain">
    <text evidence="6">Contains a C-terminal catalytic domain, and an N-terminal region which modulates catalytic activity.</text>
</comment>
<dbReference type="PIRSF" id="PIRSF000876">
    <property type="entry name" value="RR_chemtxs_CheB"/>
    <property type="match status" value="1"/>
</dbReference>
<dbReference type="EC" id="3.1.1.61" evidence="6"/>
<evidence type="ECO:0000256" key="1">
    <source>
        <dbReference type="ARBA" id="ARBA00022490"/>
    </source>
</evidence>
<dbReference type="InterPro" id="IPR008248">
    <property type="entry name" value="CheB-like"/>
</dbReference>
<dbReference type="GO" id="GO:0000156">
    <property type="term" value="F:phosphorelay response regulator activity"/>
    <property type="evidence" value="ECO:0007669"/>
    <property type="project" value="InterPro"/>
</dbReference>
<evidence type="ECO:0000256" key="7">
    <source>
        <dbReference type="PROSITE-ProRule" id="PRU00050"/>
    </source>
</evidence>
<dbReference type="GO" id="GO:0050568">
    <property type="term" value="F:protein-glutamine glutaminase activity"/>
    <property type="evidence" value="ECO:0007669"/>
    <property type="project" value="UniProtKB-UniRule"/>
</dbReference>
<comment type="PTM">
    <text evidence="6">Phosphorylated by CheA. Phosphorylation of the N-terminal regulatory domain activates the methylesterase activity.</text>
</comment>
<comment type="function">
    <text evidence="6">Involved in chemotaxis. Part of a chemotaxis signal transduction system that modulates chemotaxis in response to various stimuli. Catalyzes the demethylation of specific methylglutamate residues introduced into the chemoreceptors (methyl-accepting chemotaxis proteins or MCP) by CheR. Also mediates the irreversible deamidation of specific glutamine residues to glutamic acid.</text>
</comment>
<evidence type="ECO:0000259" key="9">
    <source>
        <dbReference type="PROSITE" id="PS50110"/>
    </source>
</evidence>
<evidence type="ECO:0000256" key="5">
    <source>
        <dbReference type="ARBA" id="ARBA00048267"/>
    </source>
</evidence>
<dbReference type="Gene3D" id="3.40.50.180">
    <property type="entry name" value="Methylesterase CheB, C-terminal domain"/>
    <property type="match status" value="1"/>
</dbReference>
<dbReference type="Pfam" id="PF01339">
    <property type="entry name" value="CheB_methylest"/>
    <property type="match status" value="1"/>
</dbReference>
<dbReference type="GO" id="GO:0005737">
    <property type="term" value="C:cytoplasm"/>
    <property type="evidence" value="ECO:0007669"/>
    <property type="project" value="UniProtKB-SubCell"/>
</dbReference>
<dbReference type="InterPro" id="IPR035909">
    <property type="entry name" value="CheB_C"/>
</dbReference>
<feature type="domain" description="CheB-type methylesterase" evidence="10">
    <location>
        <begin position="157"/>
        <end position="337"/>
    </location>
</feature>
<evidence type="ECO:0000313" key="12">
    <source>
        <dbReference type="Proteomes" id="UP000622687"/>
    </source>
</evidence>
<dbReference type="GO" id="GO:0006935">
    <property type="term" value="P:chemotaxis"/>
    <property type="evidence" value="ECO:0007669"/>
    <property type="project" value="UniProtKB-UniRule"/>
</dbReference>
<dbReference type="GO" id="GO:0008168">
    <property type="term" value="F:methyltransferase activity"/>
    <property type="evidence" value="ECO:0007669"/>
    <property type="project" value="UniProtKB-KW"/>
</dbReference>
<dbReference type="RefSeq" id="WP_211141358.1">
    <property type="nucleotide sequence ID" value="NZ_JAEEGB010000005.1"/>
</dbReference>
<dbReference type="CDD" id="cd17541">
    <property type="entry name" value="REC_CheB-like"/>
    <property type="match status" value="1"/>
</dbReference>
<evidence type="ECO:0000313" key="11">
    <source>
        <dbReference type="EMBL" id="MBI6871922.1"/>
    </source>
</evidence>
<keyword evidence="1 6" id="KW-0963">Cytoplasm</keyword>
<dbReference type="SMART" id="SM00448">
    <property type="entry name" value="REC"/>
    <property type="match status" value="1"/>
</dbReference>
<comment type="similarity">
    <text evidence="6">Belongs to the CheB family.</text>
</comment>
<evidence type="ECO:0000256" key="3">
    <source>
        <dbReference type="ARBA" id="ARBA00022801"/>
    </source>
</evidence>
<feature type="active site" evidence="6 7">
    <location>
        <position position="169"/>
    </location>
</feature>
<dbReference type="HAMAP" id="MF_00099">
    <property type="entry name" value="CheB_chemtxs"/>
    <property type="match status" value="1"/>
</dbReference>
<dbReference type="Pfam" id="PF00072">
    <property type="entry name" value="Response_reg"/>
    <property type="match status" value="1"/>
</dbReference>
<proteinExistence type="inferred from homology"/>
<reference evidence="11" key="1">
    <citation type="submission" date="2020-12" db="EMBL/GenBank/DDBJ databases">
        <title>Clostridium thailandense sp. nov., a novel acetogenic bacterium isolated from peat land soil in Thailand.</title>
        <authorList>
            <person name="Chaikitkaew S."/>
            <person name="Birkeland N.K."/>
        </authorList>
    </citation>
    <scope>NUCLEOTIDE SEQUENCE</scope>
    <source>
        <strain evidence="11">DSM 17425</strain>
    </source>
</reference>
<accession>A0A934HWL5</accession>
<feature type="active site" evidence="6 7">
    <location>
        <position position="289"/>
    </location>
</feature>
<comment type="catalytic activity">
    <reaction evidence="6">
        <text>L-glutaminyl-[protein] + H2O = L-glutamyl-[protein] + NH4(+)</text>
        <dbReference type="Rhea" id="RHEA:16441"/>
        <dbReference type="Rhea" id="RHEA-COMP:10207"/>
        <dbReference type="Rhea" id="RHEA-COMP:10208"/>
        <dbReference type="ChEBI" id="CHEBI:15377"/>
        <dbReference type="ChEBI" id="CHEBI:28938"/>
        <dbReference type="ChEBI" id="CHEBI:29973"/>
        <dbReference type="ChEBI" id="CHEBI:30011"/>
        <dbReference type="EC" id="3.5.1.44"/>
    </reaction>
</comment>
<keyword evidence="6 8" id="KW-0597">Phosphoprotein</keyword>
<dbReference type="InterPro" id="IPR000673">
    <property type="entry name" value="Sig_transdc_resp-reg_Me-estase"/>
</dbReference>
<dbReference type="PANTHER" id="PTHR42872:SF6">
    <property type="entry name" value="PROTEIN-GLUTAMATE METHYLESTERASE_PROTEIN-GLUTAMINE GLUTAMINASE"/>
    <property type="match status" value="1"/>
</dbReference>
<name>A0A934HWL5_9CLOT</name>
<evidence type="ECO:0000256" key="6">
    <source>
        <dbReference type="HAMAP-Rule" id="MF_00099"/>
    </source>
</evidence>
<dbReference type="InterPro" id="IPR011006">
    <property type="entry name" value="CheY-like_superfamily"/>
</dbReference>